<organism evidence="4">
    <name type="scientific">Schistosoma curassoni</name>
    <dbReference type="NCBI Taxonomy" id="6186"/>
    <lineage>
        <taxon>Eukaryota</taxon>
        <taxon>Metazoa</taxon>
        <taxon>Spiralia</taxon>
        <taxon>Lophotrochozoa</taxon>
        <taxon>Platyhelminthes</taxon>
        <taxon>Trematoda</taxon>
        <taxon>Digenea</taxon>
        <taxon>Strigeidida</taxon>
        <taxon>Schistosomatoidea</taxon>
        <taxon>Schistosomatidae</taxon>
        <taxon>Schistosoma</taxon>
    </lineage>
</organism>
<accession>A0A183JLE1</accession>
<keyword evidence="3" id="KW-1185">Reference proteome</keyword>
<evidence type="ECO:0000313" key="2">
    <source>
        <dbReference type="EMBL" id="VDO82559.1"/>
    </source>
</evidence>
<dbReference type="STRING" id="6186.A0A183JLE1"/>
<evidence type="ECO:0000256" key="1">
    <source>
        <dbReference type="SAM" id="MobiDB-lite"/>
    </source>
</evidence>
<dbReference type="WBParaSite" id="SCUD_0000352201-mRNA-1">
    <property type="protein sequence ID" value="SCUD_0000352201-mRNA-1"/>
    <property type="gene ID" value="SCUD_0000352201"/>
</dbReference>
<dbReference type="Proteomes" id="UP000279833">
    <property type="component" value="Unassembled WGS sequence"/>
</dbReference>
<dbReference type="EMBL" id="UZAK01004039">
    <property type="protein sequence ID" value="VDO82559.1"/>
    <property type="molecule type" value="Genomic_DNA"/>
</dbReference>
<name>A0A183JLE1_9TREM</name>
<gene>
    <name evidence="2" type="ORF">SCUD_LOCUS3523</name>
</gene>
<feature type="compositionally biased region" description="Polar residues" evidence="1">
    <location>
        <begin position="123"/>
        <end position="139"/>
    </location>
</feature>
<evidence type="ECO:0000313" key="4">
    <source>
        <dbReference type="WBParaSite" id="SCUD_0000352201-mRNA-1"/>
    </source>
</evidence>
<dbReference type="AlphaFoldDB" id="A0A183JLE1"/>
<feature type="compositionally biased region" description="Polar residues" evidence="1">
    <location>
        <begin position="63"/>
        <end position="76"/>
    </location>
</feature>
<feature type="region of interest" description="Disordered" evidence="1">
    <location>
        <begin position="51"/>
        <end position="146"/>
    </location>
</feature>
<reference evidence="4" key="1">
    <citation type="submission" date="2016-06" db="UniProtKB">
        <authorList>
            <consortium name="WormBaseParasite"/>
        </authorList>
    </citation>
    <scope>IDENTIFICATION</scope>
</reference>
<sequence>MMPDAATVQLAIRYAGRLRRQNLAHRLAGVALEKERRVSETVEVDDWDDIPQSSTFRGKCNRDPTTFSGYSPSNNHIHSHSKTSRPTNGSDYHDVADSSLVSSGTDDGHIDGSINNLPLADSESLSHSVLTPSSRNPFKSSHEPKEFAPRSIAHGTELLDAWTPKTTATNTKVSQKPDVNKIQNNKKRSLSVSLFHLVLRVSK</sequence>
<protein>
    <submittedName>
        <fullName evidence="2 4">Uncharacterized protein</fullName>
    </submittedName>
</protein>
<evidence type="ECO:0000313" key="3">
    <source>
        <dbReference type="Proteomes" id="UP000279833"/>
    </source>
</evidence>
<reference evidence="2 3" key="2">
    <citation type="submission" date="2018-11" db="EMBL/GenBank/DDBJ databases">
        <authorList>
            <consortium name="Pathogen Informatics"/>
        </authorList>
    </citation>
    <scope>NUCLEOTIDE SEQUENCE [LARGE SCALE GENOMIC DNA]</scope>
    <source>
        <strain evidence="2">Dakar</strain>
        <strain evidence="3">Dakar, Senegal</strain>
    </source>
</reference>
<proteinExistence type="predicted"/>